<dbReference type="Proteomes" id="UP000677228">
    <property type="component" value="Unassembled WGS sequence"/>
</dbReference>
<keyword evidence="8" id="KW-1185">Reference proteome</keyword>
<dbReference type="EMBL" id="CAJNOQ010001881">
    <property type="protein sequence ID" value="CAF0925093.1"/>
    <property type="molecule type" value="Genomic_DNA"/>
</dbReference>
<evidence type="ECO:0000313" key="4">
    <source>
        <dbReference type="EMBL" id="CAF0925093.1"/>
    </source>
</evidence>
<dbReference type="EMBL" id="CAJNOQ010001881">
    <property type="protein sequence ID" value="CAF0925076.1"/>
    <property type="molecule type" value="Genomic_DNA"/>
</dbReference>
<dbReference type="AlphaFoldDB" id="A0A814BAW0"/>
<organism evidence="4 8">
    <name type="scientific">Didymodactylos carnosus</name>
    <dbReference type="NCBI Taxonomy" id="1234261"/>
    <lineage>
        <taxon>Eukaryota</taxon>
        <taxon>Metazoa</taxon>
        <taxon>Spiralia</taxon>
        <taxon>Gnathifera</taxon>
        <taxon>Rotifera</taxon>
        <taxon>Eurotatoria</taxon>
        <taxon>Bdelloidea</taxon>
        <taxon>Philodinida</taxon>
        <taxon>Philodinidae</taxon>
        <taxon>Didymodactylos</taxon>
    </lineage>
</organism>
<name>A0A814BAW0_9BILA</name>
<dbReference type="EMBL" id="CAJOBA010000288">
    <property type="protein sequence ID" value="CAF3520344.1"/>
    <property type="molecule type" value="Genomic_DNA"/>
</dbReference>
<reference evidence="4" key="1">
    <citation type="submission" date="2021-02" db="EMBL/GenBank/DDBJ databases">
        <authorList>
            <person name="Nowell W R."/>
        </authorList>
    </citation>
    <scope>NUCLEOTIDE SEQUENCE</scope>
</reference>
<evidence type="ECO:0000313" key="2">
    <source>
        <dbReference type="EMBL" id="CAF0742693.1"/>
    </source>
</evidence>
<dbReference type="EMBL" id="CAJOBC010001881">
    <property type="protein sequence ID" value="CAF3703855.1"/>
    <property type="molecule type" value="Genomic_DNA"/>
</dbReference>
<feature type="region of interest" description="Disordered" evidence="1">
    <location>
        <begin position="141"/>
        <end position="160"/>
    </location>
</feature>
<evidence type="ECO:0000313" key="5">
    <source>
        <dbReference type="EMBL" id="CAF3520344.1"/>
    </source>
</evidence>
<dbReference type="EMBL" id="CAJNOK010000288">
    <property type="protein sequence ID" value="CAF0742693.1"/>
    <property type="molecule type" value="Genomic_DNA"/>
</dbReference>
<accession>A0A814BAW0</accession>
<dbReference type="Proteomes" id="UP000682733">
    <property type="component" value="Unassembled WGS sequence"/>
</dbReference>
<evidence type="ECO:0000313" key="7">
    <source>
        <dbReference type="EMBL" id="CAF3703866.1"/>
    </source>
</evidence>
<comment type="caution">
    <text evidence="4">The sequence shown here is derived from an EMBL/GenBank/DDBJ whole genome shotgun (WGS) entry which is preliminary data.</text>
</comment>
<evidence type="ECO:0000256" key="1">
    <source>
        <dbReference type="SAM" id="MobiDB-lite"/>
    </source>
</evidence>
<evidence type="ECO:0000313" key="8">
    <source>
        <dbReference type="Proteomes" id="UP000663829"/>
    </source>
</evidence>
<evidence type="ECO:0000313" key="6">
    <source>
        <dbReference type="EMBL" id="CAF3703855.1"/>
    </source>
</evidence>
<protein>
    <submittedName>
        <fullName evidence="4">Uncharacterized protein</fullName>
    </submittedName>
</protein>
<dbReference type="EMBL" id="CAJOBC010001881">
    <property type="protein sequence ID" value="CAF3703866.1"/>
    <property type="molecule type" value="Genomic_DNA"/>
</dbReference>
<dbReference type="Proteomes" id="UP000681722">
    <property type="component" value="Unassembled WGS sequence"/>
</dbReference>
<proteinExistence type="predicted"/>
<sequence>MFHDERSATSDNFAGFVEKRATKLSTTAMLDRLKNFILKTLRFAILTGGTTSAIYALLALPRLLEKEHTLENTIRKRLSLEKLISSQNEEDEMMKKAVLELRSKQKLLKTLYYKLNRQEANLSQTVYKYIKECECDSEFSQQPHQLHVNDREQDSSTLGAHDNQEDLLIEEVDEHHREKQNHQAGDGGKYVVLQKSITAMHISSMTFTDDTLASLTGPMREKQQHNLLAKMFKKKSKYIGASGDQ</sequence>
<dbReference type="Proteomes" id="UP000663829">
    <property type="component" value="Unassembled WGS sequence"/>
</dbReference>
<evidence type="ECO:0000313" key="3">
    <source>
        <dbReference type="EMBL" id="CAF0925076.1"/>
    </source>
</evidence>
<gene>
    <name evidence="3" type="ORF">GPM918_LOCUS9871</name>
    <name evidence="4" type="ORF">GPM918_LOCUS9872</name>
    <name evidence="2" type="ORF">OVA965_LOCUS1539</name>
    <name evidence="6" type="ORF">SRO942_LOCUS9872</name>
    <name evidence="7" type="ORF">SRO942_LOCUS9873</name>
    <name evidence="5" type="ORF">TMI583_LOCUS1539</name>
</gene>